<dbReference type="PIRSF" id="PIRSF036578">
    <property type="entry name" value="RFC1"/>
    <property type="match status" value="1"/>
</dbReference>
<dbReference type="SMART" id="SM00382">
    <property type="entry name" value="AAA"/>
    <property type="match status" value="1"/>
</dbReference>
<dbReference type="VEuPathDB" id="TriTrypDB:Tc_MARK_322"/>
<dbReference type="GO" id="GO:0016887">
    <property type="term" value="F:ATP hydrolysis activity"/>
    <property type="evidence" value="ECO:0007669"/>
    <property type="project" value="InterPro"/>
</dbReference>
<dbReference type="AlphaFoldDB" id="A0A2V2VCV2"/>
<evidence type="ECO:0000259" key="4">
    <source>
        <dbReference type="SMART" id="SM00382"/>
    </source>
</evidence>
<dbReference type="VEuPathDB" id="TriTrypDB:TcCL_Unassigned02721"/>
<dbReference type="VEuPathDB" id="TriTrypDB:TcYC6_0081900"/>
<dbReference type="InterPro" id="IPR013725">
    <property type="entry name" value="DNA_replication_fac_RFC1_C"/>
</dbReference>
<dbReference type="PANTHER" id="PTHR23389">
    <property type="entry name" value="CHROMOSOME TRANSMISSION FIDELITY FACTOR 18"/>
    <property type="match status" value="1"/>
</dbReference>
<sequence>MVAVINAANVGEPWAEKYKPKTIAQMCYPSSANKLKAWIETFDSGSSRMRAALLSGPPGVGKTTSVYVVARELGRIVVEYNASHFRSGKSLREHVTVSINNNTFNMNASSYAKSILLMDEVDGCDIGGVKEIIEMTKTTKTPIVCTCNDRWNQKLRPLLNYVEDFRVSRPPCNIVANYLCDKVLAREGISLSKQLLQDIIQRSGSDIRSMLNNLQMWCLNRTSLEQKALAACAVQSAKDEDVGLFDAAEMFLLQGTSRGKPRSIEELQTAFYNSDLVDLFVQENYIHFNPEDRDWMEAVADAADSISLADALQRIMYYEQNWSVSRAHVQLSSIAPCAITRGHYESFLSGQQVFFDRQRPVKFPTWLGQNSSANKNKRIIRCLTLQALSPSTGGISGNQEDVLLDYIPLGWEAALTQPLVERGKAAVDDVIRFMDQYHIMRDDWEFIQTVPHFKTMRTSNDNVATGNIPAAVKSAFTREFNKTHRTESFVKGALQLMGGVETQSEWAEEDTEKENGGNELLKTNAGAKKTAAAKKTAKKEPASKPKAKKPSLKTKKTAKKRGRKATPSDSEEEFTGDSSDDD</sequence>
<dbReference type="CDD" id="cd00009">
    <property type="entry name" value="AAA"/>
    <property type="match status" value="1"/>
</dbReference>
<dbReference type="GO" id="GO:0005663">
    <property type="term" value="C:DNA replication factor C complex"/>
    <property type="evidence" value="ECO:0007669"/>
    <property type="project" value="InterPro"/>
</dbReference>
<dbReference type="VEuPathDB" id="TriTrypDB:ECC02_003491"/>
<dbReference type="Gene3D" id="1.10.8.60">
    <property type="match status" value="1"/>
</dbReference>
<dbReference type="InterPro" id="IPR003593">
    <property type="entry name" value="AAA+_ATPase"/>
</dbReference>
<dbReference type="InterPro" id="IPR003959">
    <property type="entry name" value="ATPase_AAA_core"/>
</dbReference>
<feature type="region of interest" description="Disordered" evidence="3">
    <location>
        <begin position="505"/>
        <end position="582"/>
    </location>
</feature>
<dbReference type="EMBL" id="PRFA01000028">
    <property type="protein sequence ID" value="PWU94054.1"/>
    <property type="molecule type" value="Genomic_DNA"/>
</dbReference>
<dbReference type="GO" id="GO:0005634">
    <property type="term" value="C:nucleus"/>
    <property type="evidence" value="ECO:0007669"/>
    <property type="project" value="TreeGrafter"/>
</dbReference>
<dbReference type="VEuPathDB" id="TriTrypDB:C3747_69g203"/>
<keyword evidence="2" id="KW-0235">DNA replication</keyword>
<feature type="compositionally biased region" description="Low complexity" evidence="3">
    <location>
        <begin position="521"/>
        <end position="530"/>
    </location>
</feature>
<dbReference type="InterPro" id="IPR027417">
    <property type="entry name" value="P-loop_NTPase"/>
</dbReference>
<dbReference type="Gene3D" id="1.20.272.10">
    <property type="match status" value="1"/>
</dbReference>
<dbReference type="GO" id="GO:0006281">
    <property type="term" value="P:DNA repair"/>
    <property type="evidence" value="ECO:0007669"/>
    <property type="project" value="InterPro"/>
</dbReference>
<dbReference type="PANTHER" id="PTHR23389:SF6">
    <property type="entry name" value="REPLICATION FACTOR C SUBUNIT 1"/>
    <property type="match status" value="1"/>
</dbReference>
<dbReference type="VEuPathDB" id="TriTrypDB:TcG_00696"/>
<dbReference type="GO" id="GO:0003677">
    <property type="term" value="F:DNA binding"/>
    <property type="evidence" value="ECO:0007669"/>
    <property type="project" value="InterPro"/>
</dbReference>
<dbReference type="VEuPathDB" id="TriTrypDB:TCSYLVIO_001482"/>
<dbReference type="FunFam" id="1.20.272.10:FF:000030">
    <property type="entry name" value="Replication factor C subunit 1"/>
    <property type="match status" value="1"/>
</dbReference>
<protein>
    <submittedName>
        <fullName evidence="5">Putative replication factor C, subunit 1</fullName>
    </submittedName>
</protein>
<dbReference type="Pfam" id="PF08519">
    <property type="entry name" value="RFC1"/>
    <property type="match status" value="1"/>
</dbReference>
<organism evidence="5 6">
    <name type="scientific">Trypanosoma cruzi</name>
    <dbReference type="NCBI Taxonomy" id="5693"/>
    <lineage>
        <taxon>Eukaryota</taxon>
        <taxon>Discoba</taxon>
        <taxon>Euglenozoa</taxon>
        <taxon>Kinetoplastea</taxon>
        <taxon>Metakinetoplastina</taxon>
        <taxon>Trypanosomatida</taxon>
        <taxon>Trypanosomatidae</taxon>
        <taxon>Trypanosoma</taxon>
        <taxon>Schizotrypanum</taxon>
    </lineage>
</organism>
<dbReference type="VEuPathDB" id="TriTrypDB:TcCLB.508647.40"/>
<evidence type="ECO:0000313" key="6">
    <source>
        <dbReference type="Proteomes" id="UP000246121"/>
    </source>
</evidence>
<dbReference type="SUPFAM" id="SSF48019">
    <property type="entry name" value="post-AAA+ oligomerization domain-like"/>
    <property type="match status" value="1"/>
</dbReference>
<comment type="similarity">
    <text evidence="1">Belongs to the activator 1 large subunit family.</text>
</comment>
<dbReference type="Gene3D" id="3.40.50.300">
    <property type="entry name" value="P-loop containing nucleotide triphosphate hydrolases"/>
    <property type="match status" value="1"/>
</dbReference>
<dbReference type="Pfam" id="PF25361">
    <property type="entry name" value="AAA_lid_RFC1"/>
    <property type="match status" value="1"/>
</dbReference>
<gene>
    <name evidence="5" type="ORF">C4B63_28g129</name>
</gene>
<dbReference type="VEuPathDB" id="TriTrypDB:TcBrA4_0009340"/>
<feature type="domain" description="AAA+ ATPase" evidence="4">
    <location>
        <begin position="48"/>
        <end position="173"/>
    </location>
</feature>
<evidence type="ECO:0000256" key="1">
    <source>
        <dbReference type="ARBA" id="ARBA00006116"/>
    </source>
</evidence>
<dbReference type="InterPro" id="IPR008921">
    <property type="entry name" value="DNA_pol3_clamp-load_cplx_C"/>
</dbReference>
<dbReference type="Proteomes" id="UP000246121">
    <property type="component" value="Unassembled WGS sequence"/>
</dbReference>
<dbReference type="GO" id="GO:0006260">
    <property type="term" value="P:DNA replication"/>
    <property type="evidence" value="ECO:0007669"/>
    <property type="project" value="UniProtKB-KW"/>
</dbReference>
<dbReference type="VEuPathDB" id="TriTrypDB:BCY84_02285"/>
<feature type="compositionally biased region" description="Acidic residues" evidence="3">
    <location>
        <begin position="569"/>
        <end position="582"/>
    </location>
</feature>
<dbReference type="VEuPathDB" id="TriTrypDB:TcCLB.508909.270"/>
<dbReference type="VEuPathDB" id="TriTrypDB:TCDM_00787"/>
<dbReference type="VEuPathDB" id="TriTrypDB:C4B63_28g129"/>
<feature type="compositionally biased region" description="Basic residues" evidence="3">
    <location>
        <begin position="545"/>
        <end position="564"/>
    </location>
</feature>
<dbReference type="Pfam" id="PF00004">
    <property type="entry name" value="AAA"/>
    <property type="match status" value="1"/>
</dbReference>
<dbReference type="InterPro" id="IPR012178">
    <property type="entry name" value="RFC1"/>
</dbReference>
<name>A0A2V2VCV2_TRYCR</name>
<dbReference type="GO" id="GO:0005524">
    <property type="term" value="F:ATP binding"/>
    <property type="evidence" value="ECO:0007669"/>
    <property type="project" value="InterPro"/>
</dbReference>
<evidence type="ECO:0000256" key="2">
    <source>
        <dbReference type="ARBA" id="ARBA00022705"/>
    </source>
</evidence>
<comment type="caution">
    <text evidence="5">The sequence shown here is derived from an EMBL/GenBank/DDBJ whole genome shotgun (WGS) entry which is preliminary data.</text>
</comment>
<accession>A0A2V2VCV2</accession>
<dbReference type="SUPFAM" id="SSF52540">
    <property type="entry name" value="P-loop containing nucleoside triphosphate hydrolases"/>
    <property type="match status" value="1"/>
</dbReference>
<evidence type="ECO:0000313" key="5">
    <source>
        <dbReference type="EMBL" id="PWU94054.1"/>
    </source>
</evidence>
<dbReference type="GO" id="GO:0003689">
    <property type="term" value="F:DNA clamp loader activity"/>
    <property type="evidence" value="ECO:0007669"/>
    <property type="project" value="InterPro"/>
</dbReference>
<proteinExistence type="inferred from homology"/>
<evidence type="ECO:0000256" key="3">
    <source>
        <dbReference type="SAM" id="MobiDB-lite"/>
    </source>
</evidence>
<reference evidence="5 6" key="1">
    <citation type="journal article" date="2018" name="Microb. Genom.">
        <title>Expanding an expanded genome: long-read sequencing of Trypanosoma cruzi.</title>
        <authorList>
            <person name="Berna L."/>
            <person name="Rodriguez M."/>
            <person name="Chiribao M.L."/>
            <person name="Parodi-Talice A."/>
            <person name="Pita S."/>
            <person name="Rijo G."/>
            <person name="Alvarez-Valin F."/>
            <person name="Robello C."/>
        </authorList>
    </citation>
    <scope>NUCLEOTIDE SEQUENCE [LARGE SCALE GENOMIC DNA]</scope>
    <source>
        <strain evidence="5 6">Dm28c</strain>
    </source>
</reference>